<dbReference type="InterPro" id="IPR003593">
    <property type="entry name" value="AAA+_ATPase"/>
</dbReference>
<dbReference type="InterPro" id="IPR027417">
    <property type="entry name" value="P-loop_NTPase"/>
</dbReference>
<dbReference type="Pfam" id="PF00005">
    <property type="entry name" value="ABC_tran"/>
    <property type="match status" value="2"/>
</dbReference>
<proteinExistence type="predicted"/>
<feature type="coiled-coil region" evidence="3">
    <location>
        <begin position="241"/>
        <end position="275"/>
    </location>
</feature>
<dbReference type="PROSITE" id="PS50893">
    <property type="entry name" value="ABC_TRANSPORTER_2"/>
    <property type="match status" value="2"/>
</dbReference>
<feature type="domain" description="ABC transporter" evidence="4">
    <location>
        <begin position="2"/>
        <end position="252"/>
    </location>
</feature>
<evidence type="ECO:0000256" key="3">
    <source>
        <dbReference type="SAM" id="Coils"/>
    </source>
</evidence>
<reference evidence="5 6" key="1">
    <citation type="submission" date="2021-10" db="EMBL/GenBank/DDBJ databases">
        <title>Anaerobic single-cell dispensing facilitates the cultivation of human gut bacteria.</title>
        <authorList>
            <person name="Afrizal A."/>
        </authorList>
    </citation>
    <scope>NUCLEOTIDE SEQUENCE [LARGE SCALE GENOMIC DNA]</scope>
    <source>
        <strain evidence="5 6">CLA-AA-H246</strain>
    </source>
</reference>
<dbReference type="RefSeq" id="WP_022119640.1">
    <property type="nucleotide sequence ID" value="NZ_JAJEQE010000073.1"/>
</dbReference>
<evidence type="ECO:0000313" key="5">
    <source>
        <dbReference type="EMBL" id="MCC2150368.1"/>
    </source>
</evidence>
<evidence type="ECO:0000256" key="1">
    <source>
        <dbReference type="ARBA" id="ARBA00022741"/>
    </source>
</evidence>
<evidence type="ECO:0000256" key="2">
    <source>
        <dbReference type="ARBA" id="ARBA00022840"/>
    </source>
</evidence>
<comment type="caution">
    <text evidence="5">The sequence shown here is derived from an EMBL/GenBank/DDBJ whole genome shotgun (WGS) entry which is preliminary data.</text>
</comment>
<dbReference type="InterPro" id="IPR003439">
    <property type="entry name" value="ABC_transporter-like_ATP-bd"/>
</dbReference>
<keyword evidence="2 5" id="KW-0067">ATP-binding</keyword>
<dbReference type="InterPro" id="IPR051309">
    <property type="entry name" value="ABCF_ATPase"/>
</dbReference>
<dbReference type="CDD" id="cd03221">
    <property type="entry name" value="ABCF_EF-3"/>
    <property type="match status" value="2"/>
</dbReference>
<dbReference type="GO" id="GO:0005524">
    <property type="term" value="F:ATP binding"/>
    <property type="evidence" value="ECO:0007669"/>
    <property type="project" value="UniProtKB-KW"/>
</dbReference>
<keyword evidence="6" id="KW-1185">Reference proteome</keyword>
<gene>
    <name evidence="5" type="ORF">LKD42_14150</name>
</gene>
<dbReference type="Gene3D" id="3.40.50.300">
    <property type="entry name" value="P-loop containing nucleotide triphosphate hydrolases"/>
    <property type="match status" value="2"/>
</dbReference>
<dbReference type="SMART" id="SM00382">
    <property type="entry name" value="AAA"/>
    <property type="match status" value="2"/>
</dbReference>
<dbReference type="InterPro" id="IPR032781">
    <property type="entry name" value="ABC_tran_Xtn"/>
</dbReference>
<protein>
    <submittedName>
        <fullName evidence="5">ATP-binding cassette domain-containing protein</fullName>
    </submittedName>
</protein>
<dbReference type="Pfam" id="PF12848">
    <property type="entry name" value="ABC_tran_Xtn"/>
    <property type="match status" value="1"/>
</dbReference>
<name>A0ABS8EYT7_9FIRM</name>
<dbReference type="EMBL" id="JAJEQE010000073">
    <property type="protein sequence ID" value="MCC2150368.1"/>
    <property type="molecule type" value="Genomic_DNA"/>
</dbReference>
<dbReference type="Proteomes" id="UP001299235">
    <property type="component" value="Unassembled WGS sequence"/>
</dbReference>
<keyword evidence="1" id="KW-0547">Nucleotide-binding</keyword>
<dbReference type="PANTHER" id="PTHR42855">
    <property type="entry name" value="ABC TRANSPORTER ATP-BINDING SUBUNIT"/>
    <property type="match status" value="1"/>
</dbReference>
<organism evidence="5 6">
    <name type="scientific">Hominisplanchenecus faecis</name>
    <dbReference type="NCBI Taxonomy" id="2885351"/>
    <lineage>
        <taxon>Bacteria</taxon>
        <taxon>Bacillati</taxon>
        <taxon>Bacillota</taxon>
        <taxon>Clostridia</taxon>
        <taxon>Lachnospirales</taxon>
        <taxon>Lachnospiraceae</taxon>
        <taxon>Hominisplanchenecus</taxon>
    </lineage>
</organism>
<evidence type="ECO:0000313" key="6">
    <source>
        <dbReference type="Proteomes" id="UP001299235"/>
    </source>
</evidence>
<keyword evidence="3" id="KW-0175">Coiled coil</keyword>
<sequence>MISANNVTLRIGKKALFEDVNIKFTEGNCYGLIGANGAGKSTFLKILSGQLDTTNGNIVITPGQRLSVLEQDHFKYDAFTVMDTVIMGNQRLYDIMKEKDAIYAKEDFSEEDGIRASELEGEFAEMNGWEAESDAATLLNGLGIEPDLHYTLMGDLNGNEKVKVLLARALFGNPDILLLDEPTNHLDLGAIEWLEEFLINFENTVIVVSHDRYFLNKVCTHTADIDYGKIQLYAGNYDFWYESSQLMIRQMKEANKKKEEKIKELQDFISRFSANASKSKQATSRKRALEKIQLDEIRPSSRKYPYIDFRPEREIGNEVLMVENLSKTIDGVKVLDDISFTLGRNDKVAFVGGNELAKTVFFKILMGEMEPDEGSFKWGVTTSQAYFPKDSTKEFDNDLTIVDWLTQFSEIKDATYVRGFLGRMLFAGDDGVKQVRVLSGGEKVRCLLSKMMISGANILIFDEPTNHLDMESITALNNGMIKFPGVILFASHDHQIVQTTANRIMEILPNGKLIDKITSYDEYLASDEMAKKRQVYSTEGTLEDN</sequence>
<accession>A0ABS8EYT7</accession>
<dbReference type="PANTHER" id="PTHR42855:SF2">
    <property type="entry name" value="DRUG RESISTANCE ABC TRANSPORTER,ATP-BINDING PROTEIN"/>
    <property type="match status" value="1"/>
</dbReference>
<dbReference type="SUPFAM" id="SSF52540">
    <property type="entry name" value="P-loop containing nucleoside triphosphate hydrolases"/>
    <property type="match status" value="2"/>
</dbReference>
<evidence type="ECO:0000259" key="4">
    <source>
        <dbReference type="PROSITE" id="PS50893"/>
    </source>
</evidence>
<feature type="domain" description="ABC transporter" evidence="4">
    <location>
        <begin position="320"/>
        <end position="535"/>
    </location>
</feature>